<organism evidence="1 2">
    <name type="scientific">Lactiplantibacillus dongliensis</name>
    <dbReference type="NCBI Taxonomy" id="2559919"/>
    <lineage>
        <taxon>Bacteria</taxon>
        <taxon>Bacillati</taxon>
        <taxon>Bacillota</taxon>
        <taxon>Bacilli</taxon>
        <taxon>Lactobacillales</taxon>
        <taxon>Lactobacillaceae</taxon>
        <taxon>Lactiplantibacillus</taxon>
    </lineage>
</organism>
<sequence length="107" mass="12057">MAFSAKESDYLIELLTTHLFTLLSRVTRWQTHSLSQAQYDRQVGETLTPNVKMLQSLLAKLTATAGDQEQLAALKAGLTKLAAAQTYQLTPEQLAMANERRLSRHRR</sequence>
<evidence type="ECO:0000313" key="1">
    <source>
        <dbReference type="EMBL" id="MFC6165502.1"/>
    </source>
</evidence>
<keyword evidence="2" id="KW-1185">Reference proteome</keyword>
<dbReference type="RefSeq" id="WP_137640643.1">
    <property type="nucleotide sequence ID" value="NZ_BJDK01000024.1"/>
</dbReference>
<gene>
    <name evidence="1" type="ORF">ACFP3T_12545</name>
</gene>
<name>A0ABW1RA48_9LACO</name>
<dbReference type="EMBL" id="JBHSSD010000052">
    <property type="protein sequence ID" value="MFC6165502.1"/>
    <property type="molecule type" value="Genomic_DNA"/>
</dbReference>
<evidence type="ECO:0000313" key="2">
    <source>
        <dbReference type="Proteomes" id="UP001596253"/>
    </source>
</evidence>
<accession>A0ABW1RA48</accession>
<proteinExistence type="predicted"/>
<dbReference type="Proteomes" id="UP001596253">
    <property type="component" value="Unassembled WGS sequence"/>
</dbReference>
<protein>
    <submittedName>
        <fullName evidence="1">Uncharacterized protein</fullName>
    </submittedName>
</protein>
<comment type="caution">
    <text evidence="1">The sequence shown here is derived from an EMBL/GenBank/DDBJ whole genome shotgun (WGS) entry which is preliminary data.</text>
</comment>
<reference evidence="2" key="1">
    <citation type="journal article" date="2019" name="Int. J. Syst. Evol. Microbiol.">
        <title>The Global Catalogue of Microorganisms (GCM) 10K type strain sequencing project: providing services to taxonomists for standard genome sequencing and annotation.</title>
        <authorList>
            <consortium name="The Broad Institute Genomics Platform"/>
            <consortium name="The Broad Institute Genome Sequencing Center for Infectious Disease"/>
            <person name="Wu L."/>
            <person name="Ma J."/>
        </authorList>
    </citation>
    <scope>NUCLEOTIDE SEQUENCE [LARGE SCALE GENOMIC DNA]</scope>
    <source>
        <strain evidence="2">CCM 8932</strain>
    </source>
</reference>